<keyword evidence="3" id="KW-1185">Reference proteome</keyword>
<evidence type="ECO:0000313" key="2">
    <source>
        <dbReference type="EMBL" id="VDO21131.1"/>
    </source>
</evidence>
<feature type="region of interest" description="Disordered" evidence="1">
    <location>
        <begin position="1"/>
        <end position="21"/>
    </location>
</feature>
<reference evidence="2 3" key="1">
    <citation type="submission" date="2018-11" db="EMBL/GenBank/DDBJ databases">
        <authorList>
            <consortium name="Pathogen Informatics"/>
        </authorList>
    </citation>
    <scope>NUCLEOTIDE SEQUENCE [LARGE SCALE GENOMIC DNA]</scope>
</reference>
<dbReference type="WBParaSite" id="HPBE_0000175401-mRNA-1">
    <property type="protein sequence ID" value="HPBE_0000175401-mRNA-1"/>
    <property type="gene ID" value="HPBE_0000175401"/>
</dbReference>
<accession>A0A3P7TIW9</accession>
<protein>
    <submittedName>
        <fullName evidence="2 4">Uncharacterized protein</fullName>
    </submittedName>
</protein>
<organism evidence="3 4">
    <name type="scientific">Heligmosomoides polygyrus</name>
    <name type="common">Parasitic roundworm</name>
    <dbReference type="NCBI Taxonomy" id="6339"/>
    <lineage>
        <taxon>Eukaryota</taxon>
        <taxon>Metazoa</taxon>
        <taxon>Ecdysozoa</taxon>
        <taxon>Nematoda</taxon>
        <taxon>Chromadorea</taxon>
        <taxon>Rhabditida</taxon>
        <taxon>Rhabditina</taxon>
        <taxon>Rhabditomorpha</taxon>
        <taxon>Strongyloidea</taxon>
        <taxon>Heligmosomidae</taxon>
        <taxon>Heligmosomoides</taxon>
    </lineage>
</organism>
<feature type="region of interest" description="Disordered" evidence="1">
    <location>
        <begin position="36"/>
        <end position="84"/>
    </location>
</feature>
<evidence type="ECO:0000313" key="4">
    <source>
        <dbReference type="WBParaSite" id="HPBE_0000175401-mRNA-1"/>
    </source>
</evidence>
<proteinExistence type="predicted"/>
<dbReference type="EMBL" id="UZAH01002142">
    <property type="protein sequence ID" value="VDO21131.1"/>
    <property type="molecule type" value="Genomic_DNA"/>
</dbReference>
<evidence type="ECO:0000256" key="1">
    <source>
        <dbReference type="SAM" id="MobiDB-lite"/>
    </source>
</evidence>
<accession>A0A183F6G2</accession>
<dbReference type="AlphaFoldDB" id="A0A183F6G2"/>
<evidence type="ECO:0000313" key="3">
    <source>
        <dbReference type="Proteomes" id="UP000050761"/>
    </source>
</evidence>
<reference evidence="4" key="2">
    <citation type="submission" date="2019-09" db="UniProtKB">
        <authorList>
            <consortium name="WormBaseParasite"/>
        </authorList>
    </citation>
    <scope>IDENTIFICATION</scope>
</reference>
<name>A0A183F6G2_HELPZ</name>
<feature type="compositionally biased region" description="Polar residues" evidence="1">
    <location>
        <begin position="1"/>
        <end position="13"/>
    </location>
</feature>
<sequence>MMMSGPQKQNNTDARNEVDLLRSDILDPNGLVLLDRTQGSFEPCQEPNPKRDGEKPPSLLRPAKSAMVNSSMRNRSGKRSSLKQCTVKKTQTIPKLLLLMKHDVGGLQSLNVIAGTNGQRITAARRDTQALNLIMNRFLKMILSMEYMYLTPVES</sequence>
<gene>
    <name evidence="2" type="ORF">HPBE_LOCUS1755</name>
</gene>
<dbReference type="Proteomes" id="UP000050761">
    <property type="component" value="Unassembled WGS sequence"/>
</dbReference>